<evidence type="ECO:0000259" key="5">
    <source>
        <dbReference type="Pfam" id="PF02941"/>
    </source>
</evidence>
<evidence type="ECO:0000256" key="4">
    <source>
        <dbReference type="ARBA" id="ARBA00034490"/>
    </source>
</evidence>
<dbReference type="Gene3D" id="2.30.30.50">
    <property type="match status" value="1"/>
</dbReference>
<evidence type="ECO:0000256" key="3">
    <source>
        <dbReference type="ARBA" id="ARBA00034474"/>
    </source>
</evidence>
<accession>A0ABP0V2S3</accession>
<comment type="function">
    <text evidence="3">Variable subunit of the ferredoxin-thioredoxin reductase (FTR), which catalyzes the two-electron reduction of thioredoxins by the electrons provided by reduced ferredoxin.</text>
</comment>
<dbReference type="InterPro" id="IPR044166">
    <property type="entry name" value="FTRV"/>
</dbReference>
<dbReference type="EMBL" id="OZ019901">
    <property type="protein sequence ID" value="CAK9236412.1"/>
    <property type="molecule type" value="Genomic_DNA"/>
</dbReference>
<dbReference type="PANTHER" id="PTHR46937">
    <property type="entry name" value="FERREDOXIN-THIOREDOXIN REDUCTASE, VARIABLE CHAIN"/>
    <property type="match status" value="1"/>
</dbReference>
<keyword evidence="1" id="KW-0560">Oxidoreductase</keyword>
<comment type="similarity">
    <text evidence="4">Belongs to the ferredoxin thioredoxin reductase alpha subunit family.</text>
</comment>
<evidence type="ECO:0000313" key="7">
    <source>
        <dbReference type="Proteomes" id="UP001497512"/>
    </source>
</evidence>
<name>A0ABP0V2S3_9BRYO</name>
<dbReference type="Pfam" id="PF02941">
    <property type="entry name" value="FeThRed_A"/>
    <property type="match status" value="1"/>
</dbReference>
<dbReference type="PANTHER" id="PTHR46937:SF4">
    <property type="entry name" value="FERREDOXIN-THIOREDOXIN REDUCTASE SUBUNIT A1, CHLOROPLASTIC"/>
    <property type="match status" value="1"/>
</dbReference>
<dbReference type="Proteomes" id="UP001497512">
    <property type="component" value="Chromosome 9"/>
</dbReference>
<evidence type="ECO:0000256" key="2">
    <source>
        <dbReference type="ARBA" id="ARBA00026011"/>
    </source>
</evidence>
<protein>
    <recommendedName>
        <fullName evidence="5">Ferredoxin thioredoxin reductase alpha chain domain-containing protein</fullName>
    </recommendedName>
</protein>
<evidence type="ECO:0000256" key="1">
    <source>
        <dbReference type="ARBA" id="ARBA00023002"/>
    </source>
</evidence>
<evidence type="ECO:0000313" key="6">
    <source>
        <dbReference type="EMBL" id="CAK9236412.1"/>
    </source>
</evidence>
<dbReference type="InterPro" id="IPR004207">
    <property type="entry name" value="Fd_thioredoxin_Rdtase_alpha"/>
</dbReference>
<organism evidence="6 7">
    <name type="scientific">Sphagnum troendelagicum</name>
    <dbReference type="NCBI Taxonomy" id="128251"/>
    <lineage>
        <taxon>Eukaryota</taxon>
        <taxon>Viridiplantae</taxon>
        <taxon>Streptophyta</taxon>
        <taxon>Embryophyta</taxon>
        <taxon>Bryophyta</taxon>
        <taxon>Sphagnophytina</taxon>
        <taxon>Sphagnopsida</taxon>
        <taxon>Sphagnales</taxon>
        <taxon>Sphagnaceae</taxon>
        <taxon>Sphagnum</taxon>
    </lineage>
</organism>
<proteinExistence type="inferred from homology"/>
<dbReference type="SUPFAM" id="SSF50090">
    <property type="entry name" value="Electron transport accessory proteins"/>
    <property type="match status" value="1"/>
</dbReference>
<reference evidence="6" key="1">
    <citation type="submission" date="2024-02" db="EMBL/GenBank/DDBJ databases">
        <authorList>
            <consortium name="ELIXIR-Norway"/>
            <consortium name="Elixir Norway"/>
        </authorList>
    </citation>
    <scope>NUCLEOTIDE SEQUENCE</scope>
</reference>
<comment type="subunit">
    <text evidence="2">Heterodimer of subunit A (variable subunit) and subunit B (catalytic subunit). Heterodimeric FTR forms a complex with ferredoxin and thioredoxin.</text>
</comment>
<sequence>MASPVCVLHQQSFSLMTAIVSPSSSTGILPPQSKGYQLAAAAISCPLSQTLLPCLPKGDLVQEVTALRRRCRASSPVQQRALLLRSCQASHVGEKFSASSSSCFNSSKVDVVRRPGQHVICETAVEVGEGALSSEGGHQKAEVGNRIRVKGPLIVYHVPKTPKFDIGGLEGEVKDVIFQHKGRPVSATFPYKVQFNIELEERKVKFFAHLRDDEFDVVENKHADPLE</sequence>
<feature type="domain" description="Ferredoxin thioredoxin reductase alpha chain" evidence="5">
    <location>
        <begin position="143"/>
        <end position="214"/>
    </location>
</feature>
<dbReference type="InterPro" id="IPR008990">
    <property type="entry name" value="Elect_transpt_acc-like_dom_sf"/>
</dbReference>
<gene>
    <name evidence="6" type="ORF">CSSPTR1EN2_LOCUS22879</name>
</gene>
<keyword evidence="7" id="KW-1185">Reference proteome</keyword>